<dbReference type="InterPro" id="IPR000277">
    <property type="entry name" value="Cys/Met-Metab_PyrdxlP-dep_enz"/>
</dbReference>
<feature type="region of interest" description="Disordered" evidence="3">
    <location>
        <begin position="1"/>
        <end position="20"/>
    </location>
</feature>
<dbReference type="GO" id="GO:0030170">
    <property type="term" value="F:pyridoxal phosphate binding"/>
    <property type="evidence" value="ECO:0007669"/>
    <property type="project" value="InterPro"/>
</dbReference>
<dbReference type="InterPro" id="IPR015422">
    <property type="entry name" value="PyrdxlP-dep_Trfase_small"/>
</dbReference>
<dbReference type="OrthoDB" id="3512640at2759"/>
<evidence type="ECO:0000256" key="1">
    <source>
        <dbReference type="ARBA" id="ARBA00001933"/>
    </source>
</evidence>
<dbReference type="GO" id="GO:0016846">
    <property type="term" value="F:carbon-sulfur lyase activity"/>
    <property type="evidence" value="ECO:0007669"/>
    <property type="project" value="TreeGrafter"/>
</dbReference>
<keyword evidence="2" id="KW-0663">Pyridoxal phosphate</keyword>
<dbReference type="InterPro" id="IPR054542">
    <property type="entry name" value="Cys_met_metab_PP"/>
</dbReference>
<dbReference type="Gene3D" id="3.90.1150.10">
    <property type="entry name" value="Aspartate Aminotransferase, domain 1"/>
    <property type="match status" value="1"/>
</dbReference>
<evidence type="ECO:0000313" key="5">
    <source>
        <dbReference type="Proteomes" id="UP000094565"/>
    </source>
</evidence>
<dbReference type="Gene3D" id="3.40.640.10">
    <property type="entry name" value="Type I PLP-dependent aspartate aminotransferase-like (Major domain)"/>
    <property type="match status" value="1"/>
</dbReference>
<dbReference type="Pfam" id="PF01053">
    <property type="entry name" value="Cys_Met_Meta_PP"/>
    <property type="match status" value="1"/>
</dbReference>
<dbReference type="InterPro" id="IPR015421">
    <property type="entry name" value="PyrdxlP-dep_Trfase_major"/>
</dbReference>
<dbReference type="PANTHER" id="PTHR11808:SF35">
    <property type="entry name" value="CYSTATHIONINE GAMMA-SYNTHASE (AFU_ORTHOLOGUE AFUA_7G01590)"/>
    <property type="match status" value="1"/>
</dbReference>
<dbReference type="Proteomes" id="UP000094565">
    <property type="component" value="Chromosome 1"/>
</dbReference>
<dbReference type="InterPro" id="IPR015424">
    <property type="entry name" value="PyrdxlP-dep_Trfase"/>
</dbReference>
<dbReference type="EMBL" id="CP014584">
    <property type="protein sequence ID" value="ANZ73697.1"/>
    <property type="molecule type" value="Genomic_DNA"/>
</dbReference>
<dbReference type="PANTHER" id="PTHR11808">
    <property type="entry name" value="TRANS-SULFURATION ENZYME FAMILY MEMBER"/>
    <property type="match status" value="1"/>
</dbReference>
<organism evidence="4 5">
    <name type="scientific">Komagataella pastoris</name>
    <name type="common">Yeast</name>
    <name type="synonym">Pichia pastoris</name>
    <dbReference type="NCBI Taxonomy" id="4922"/>
    <lineage>
        <taxon>Eukaryota</taxon>
        <taxon>Fungi</taxon>
        <taxon>Dikarya</taxon>
        <taxon>Ascomycota</taxon>
        <taxon>Saccharomycotina</taxon>
        <taxon>Pichiomycetes</taxon>
        <taxon>Pichiales</taxon>
        <taxon>Pichiaceae</taxon>
        <taxon>Komagataella</taxon>
    </lineage>
</organism>
<gene>
    <name evidence="4" type="ORF">ATY40_BA7500101</name>
</gene>
<dbReference type="PROSITE" id="PS00868">
    <property type="entry name" value="CYS_MET_METAB_PP"/>
    <property type="match status" value="1"/>
</dbReference>
<sequence length="683" mass="77019">MESFLTKSSESPDNELGNQGEAAKLRRATIAEKIEVLDYLHGPPIRPQTEVLAKFKKLNKFAISQATLSTWVIKEDALRKHYKESPYTRAFTRFPRFKYPGITERVESDILLLAEQGIPIKDDIILKRFQFHTEQLHGAEVPSLSSAILKSLRQRVDDKLNSDRPQISATPPSERTLHFERSELPMSNIILPSSHASDELFSLDSLFDTGVGFSTKLIHSDQNFSSILDNNELQQHGDPIASSNSSNEPVAQPTELPIYNDSHPIHNPLHPSVNSPLNNTTKVVDIASSFPNDTNKRKVQQPARSSYVLENFTYSRSAHPNSEKVETILENITEGFVTIYNSGTSAIMGLLTFLNPRQICINNSGYQGTHEVIKLLNKLTGVRKYTLGDFGLLQAGDVMIIESPMNPEGYCLDISMYSNLVHQKGALLLVDSTLAPPPLQNPFQHGADYILHSATKYFSGHSDLLAGFIVCKDKKVKRQLIDQRFSLGTNIANFDSFLLLRSLRTFKMRILQQCYNTEKIIKFLIKNSPRYTIVQKIHHSSQQTSPFLKEQLKNYYNPVFGMEFKSKEYAELILSRFKFINSSVTGGGGIETMVEFTHKSRNFVSPSESAKECITHGNLLRFSIGCEDYQDLIKDLDQAISSLQRSLAVRERTGDDTQMLDELLRAKKTKIVASPEIDSIPEW</sequence>
<name>A0A1B2J6U7_PICPA</name>
<evidence type="ECO:0000256" key="2">
    <source>
        <dbReference type="ARBA" id="ARBA00022898"/>
    </source>
</evidence>
<comment type="cofactor">
    <cofactor evidence="1">
        <name>pyridoxal 5'-phosphate</name>
        <dbReference type="ChEBI" id="CHEBI:597326"/>
    </cofactor>
</comment>
<dbReference type="GO" id="GO:0019346">
    <property type="term" value="P:transsulfuration"/>
    <property type="evidence" value="ECO:0007669"/>
    <property type="project" value="InterPro"/>
</dbReference>
<feature type="compositionally biased region" description="Polar residues" evidence="3">
    <location>
        <begin position="1"/>
        <end position="11"/>
    </location>
</feature>
<reference evidence="4 5" key="1">
    <citation type="submission" date="2016-02" db="EMBL/GenBank/DDBJ databases">
        <title>Comparative genomic and transcriptomic foundation for Pichia pastoris.</title>
        <authorList>
            <person name="Love K.R."/>
            <person name="Shah K.A."/>
            <person name="Whittaker C.A."/>
            <person name="Wu J."/>
            <person name="Bartlett M.C."/>
            <person name="Ma D."/>
            <person name="Leeson R.L."/>
            <person name="Priest M."/>
            <person name="Young S.K."/>
            <person name="Love J.C."/>
        </authorList>
    </citation>
    <scope>NUCLEOTIDE SEQUENCE [LARGE SCALE GENOMIC DNA]</scope>
    <source>
        <strain evidence="4 5">ATCC 28485</strain>
    </source>
</reference>
<dbReference type="SUPFAM" id="SSF53383">
    <property type="entry name" value="PLP-dependent transferases"/>
    <property type="match status" value="1"/>
</dbReference>
<accession>A0A1B2J6U7</accession>
<proteinExistence type="predicted"/>
<dbReference type="AlphaFoldDB" id="A0A1B2J6U7"/>
<evidence type="ECO:0000313" key="4">
    <source>
        <dbReference type="EMBL" id="ANZ73697.1"/>
    </source>
</evidence>
<protein>
    <submittedName>
        <fullName evidence="4">BA75_00101T0</fullName>
    </submittedName>
</protein>
<evidence type="ECO:0000256" key="3">
    <source>
        <dbReference type="SAM" id="MobiDB-lite"/>
    </source>
</evidence>
<dbReference type="GO" id="GO:0005737">
    <property type="term" value="C:cytoplasm"/>
    <property type="evidence" value="ECO:0007669"/>
    <property type="project" value="TreeGrafter"/>
</dbReference>
<keyword evidence="5" id="KW-1185">Reference proteome</keyword>